<accession>A0AA37MST8</accession>
<dbReference type="Proteomes" id="UP001055111">
    <property type="component" value="Unassembled WGS sequence"/>
</dbReference>
<evidence type="ECO:0000313" key="1">
    <source>
        <dbReference type="EMBL" id="GJH30421.1"/>
    </source>
</evidence>
<evidence type="ECO:0000313" key="2">
    <source>
        <dbReference type="Proteomes" id="UP001055111"/>
    </source>
</evidence>
<protein>
    <submittedName>
        <fullName evidence="1">Uncharacterized protein</fullName>
    </submittedName>
</protein>
<dbReference type="EMBL" id="BPUS01000036">
    <property type="protein sequence ID" value="GJH30421.1"/>
    <property type="molecule type" value="Genomic_DNA"/>
</dbReference>
<comment type="caution">
    <text evidence="1">The sequence shown here is derived from an EMBL/GenBank/DDBJ whole genome shotgun (WGS) entry which is preliminary data.</text>
</comment>
<organism evidence="1 2">
    <name type="scientific">Caballeronia novacaledonica</name>
    <dbReference type="NCBI Taxonomy" id="1544861"/>
    <lineage>
        <taxon>Bacteria</taxon>
        <taxon>Pseudomonadati</taxon>
        <taxon>Pseudomonadota</taxon>
        <taxon>Betaproteobacteria</taxon>
        <taxon>Burkholderiales</taxon>
        <taxon>Burkholderiaceae</taxon>
        <taxon>Caballeronia</taxon>
    </lineage>
</organism>
<name>A0AA37MST8_9BURK</name>
<reference evidence="1" key="1">
    <citation type="submission" date="2022-09" db="EMBL/GenBank/DDBJ databases">
        <title>Isolation and characterization of 3-chlorobenzoate degrading bacteria from soils in Shizuoka.</title>
        <authorList>
            <person name="Ifat A."/>
            <person name="Ogawa N."/>
            <person name="Kimbara K."/>
            <person name="Moriuchi R."/>
            <person name="Dohra H."/>
            <person name="Shintani M."/>
        </authorList>
    </citation>
    <scope>NUCLEOTIDE SEQUENCE</scope>
    <source>
        <strain evidence="1">19CS4-2</strain>
    </source>
</reference>
<proteinExistence type="predicted"/>
<dbReference type="RefSeq" id="WP_273654998.1">
    <property type="nucleotide sequence ID" value="NZ_BPUS01000036.1"/>
</dbReference>
<sequence length="42" mass="4379">MADAIRKPIDDVANAFDVWVKALSNAPKAGPGGIRNIAGKVM</sequence>
<gene>
    <name evidence="1" type="ORF">CBA19CS42_37915</name>
</gene>
<dbReference type="AlphaFoldDB" id="A0AA37MST8"/>